<name>A0ABP4EC51_9ACTN</name>
<reference evidence="4" key="1">
    <citation type="journal article" date="2019" name="Int. J. Syst. Evol. Microbiol.">
        <title>The Global Catalogue of Microorganisms (GCM) 10K type strain sequencing project: providing services to taxonomists for standard genome sequencing and annotation.</title>
        <authorList>
            <consortium name="The Broad Institute Genomics Platform"/>
            <consortium name="The Broad Institute Genome Sequencing Center for Infectious Disease"/>
            <person name="Wu L."/>
            <person name="Ma J."/>
        </authorList>
    </citation>
    <scope>NUCLEOTIDE SEQUENCE [LARGE SCALE GENOMIC DNA]</scope>
    <source>
        <strain evidence="4">JCM 13008</strain>
    </source>
</reference>
<keyword evidence="2" id="KW-0812">Transmembrane</keyword>
<keyword evidence="2" id="KW-0472">Membrane</keyword>
<dbReference type="Pfam" id="PF05108">
    <property type="entry name" value="T7SS_ESX1_EccB"/>
    <property type="match status" value="1"/>
</dbReference>
<dbReference type="PANTHER" id="PTHR40765">
    <property type="entry name" value="ESX-2 SECRETION SYSTEM ATPASE ECCB2"/>
    <property type="match status" value="1"/>
</dbReference>
<dbReference type="Proteomes" id="UP001501581">
    <property type="component" value="Unassembled WGS sequence"/>
</dbReference>
<comment type="caution">
    <text evidence="3">The sequence shown here is derived from an EMBL/GenBank/DDBJ whole genome shotgun (WGS) entry which is preliminary data.</text>
</comment>
<evidence type="ECO:0000313" key="3">
    <source>
        <dbReference type="EMBL" id="GAA1102684.1"/>
    </source>
</evidence>
<accession>A0ABP4EC51</accession>
<feature type="transmembrane region" description="Helical" evidence="2">
    <location>
        <begin position="40"/>
        <end position="61"/>
    </location>
</feature>
<dbReference type="InterPro" id="IPR007795">
    <property type="entry name" value="T7SS_EccB"/>
</dbReference>
<proteinExistence type="predicted"/>
<protein>
    <submittedName>
        <fullName evidence="3">Type VII secretion protein EccB</fullName>
    </submittedName>
</protein>
<gene>
    <name evidence="3" type="primary">eccB</name>
    <name evidence="3" type="ORF">GCM10009668_21620</name>
</gene>
<evidence type="ECO:0000256" key="2">
    <source>
        <dbReference type="SAM" id="Phobius"/>
    </source>
</evidence>
<organism evidence="3 4">
    <name type="scientific">Nocardioides dubius</name>
    <dbReference type="NCBI Taxonomy" id="317019"/>
    <lineage>
        <taxon>Bacteria</taxon>
        <taxon>Bacillati</taxon>
        <taxon>Actinomycetota</taxon>
        <taxon>Actinomycetes</taxon>
        <taxon>Propionibacteriales</taxon>
        <taxon>Nocardioidaceae</taxon>
        <taxon>Nocardioides</taxon>
    </lineage>
</organism>
<sequence>MSTKRDLVEAHAFSRRRLVTAFLSGAPGGREVEPVRPGRALVGGIALSVLLLAGAAIAGFFRPPTPADWREPGMVISKERGTPYVILESGDEPRRLVNVTSGMLILGSGFELRTVKQDEINKHVGGDSIGIFGAPDDPPEAGALVSDGWTACVVGGGGLRLRIDDDAALATPAPTGAAVVRSSGDDGGYYLVAQTERGARRLALPATDDSRIAITNALGGVQDLGTVSPAWLDLIPEGPALELTSFPVGAGGAADYMGSGFSVGDIVEASGQVYLLGTDGPMPLSGFAELIYVALGGPAERQTSGPMSTRTVPAPSGWPAQAPSATELDPTADGSRELCAVLSTDADRETQAMLATAPVPAASADGVDDGIAVEVATARGAYVLGADHGDRTGGQPWLIDSAGRRYPLGGPAGETADSLGYGSFDPPTVPDAWIELIGSCGPELSRELALGTPDLAAQKMTCE</sequence>
<dbReference type="RefSeq" id="WP_343994223.1">
    <property type="nucleotide sequence ID" value="NZ_BAAALG010000008.1"/>
</dbReference>
<feature type="region of interest" description="Disordered" evidence="1">
    <location>
        <begin position="301"/>
        <end position="332"/>
    </location>
</feature>
<evidence type="ECO:0000256" key="1">
    <source>
        <dbReference type="SAM" id="MobiDB-lite"/>
    </source>
</evidence>
<dbReference type="Gene3D" id="3.30.2390.20">
    <property type="entry name" value="Type VII secretion system EccB, repeat 1 domain"/>
    <property type="match status" value="1"/>
</dbReference>
<keyword evidence="4" id="KW-1185">Reference proteome</keyword>
<dbReference type="InterPro" id="IPR044857">
    <property type="entry name" value="T7SS_EccB_R1"/>
</dbReference>
<feature type="compositionally biased region" description="Polar residues" evidence="1">
    <location>
        <begin position="301"/>
        <end position="311"/>
    </location>
</feature>
<dbReference type="PANTHER" id="PTHR40765:SF2">
    <property type="entry name" value="ESX-2 SECRETION SYSTEM ATPASE ECCB2"/>
    <property type="match status" value="1"/>
</dbReference>
<evidence type="ECO:0000313" key="4">
    <source>
        <dbReference type="Proteomes" id="UP001501581"/>
    </source>
</evidence>
<keyword evidence="2" id="KW-1133">Transmembrane helix</keyword>
<dbReference type="EMBL" id="BAAALG010000008">
    <property type="protein sequence ID" value="GAA1102684.1"/>
    <property type="molecule type" value="Genomic_DNA"/>
</dbReference>